<dbReference type="SUPFAM" id="SSF50965">
    <property type="entry name" value="Galactose oxidase, central domain"/>
    <property type="match status" value="1"/>
</dbReference>
<dbReference type="InterPro" id="IPR009880">
    <property type="entry name" value="Glyoxal_oxidase_N"/>
</dbReference>
<feature type="domain" description="Galactose oxidase-like Early set" evidence="6">
    <location>
        <begin position="519"/>
        <end position="627"/>
    </location>
</feature>
<protein>
    <submittedName>
        <fullName evidence="7">(Methyl)glyoxal oxidase</fullName>
        <ecNumber evidence="7">1.2.3.15</ecNumber>
    </submittedName>
</protein>
<dbReference type="PANTHER" id="PTHR32208:SF21">
    <property type="entry name" value="LOW QUALITY PROTEIN: ALDEHYDE OXIDASE GLOX-LIKE"/>
    <property type="match status" value="1"/>
</dbReference>
<evidence type="ECO:0000256" key="2">
    <source>
        <dbReference type="SAM" id="MobiDB-lite"/>
    </source>
</evidence>
<feature type="compositionally biased region" description="Polar residues" evidence="2">
    <location>
        <begin position="661"/>
        <end position="674"/>
    </location>
</feature>
<dbReference type="PANTHER" id="PTHR32208">
    <property type="entry name" value="SECRETED PROTEIN-RELATED"/>
    <property type="match status" value="1"/>
</dbReference>
<feature type="signal peptide" evidence="4">
    <location>
        <begin position="1"/>
        <end position="25"/>
    </location>
</feature>
<proteinExistence type="predicted"/>
<evidence type="ECO:0000256" key="3">
    <source>
        <dbReference type="SAM" id="Phobius"/>
    </source>
</evidence>
<name>A0AAF0F3J3_9BASI</name>
<evidence type="ECO:0000259" key="5">
    <source>
        <dbReference type="Pfam" id="PF07250"/>
    </source>
</evidence>
<dbReference type="InterPro" id="IPR037293">
    <property type="entry name" value="Gal_Oxidase_central_sf"/>
</dbReference>
<evidence type="ECO:0000256" key="1">
    <source>
        <dbReference type="ARBA" id="ARBA00022729"/>
    </source>
</evidence>
<dbReference type="GeneID" id="85224209"/>
<dbReference type="PROSITE" id="PS51257">
    <property type="entry name" value="PROKAR_LIPOPROTEIN"/>
    <property type="match status" value="1"/>
</dbReference>
<dbReference type="Gene3D" id="2.60.40.10">
    <property type="entry name" value="Immunoglobulins"/>
    <property type="match status" value="1"/>
</dbReference>
<feature type="chain" id="PRO_5042090811" evidence="4">
    <location>
        <begin position="26"/>
        <end position="955"/>
    </location>
</feature>
<evidence type="ECO:0000313" key="8">
    <source>
        <dbReference type="Proteomes" id="UP001217754"/>
    </source>
</evidence>
<dbReference type="InterPro" id="IPR014756">
    <property type="entry name" value="Ig_E-set"/>
</dbReference>
<dbReference type="InterPro" id="IPR011043">
    <property type="entry name" value="Gal_Oxase/kelch_b-propeller"/>
</dbReference>
<evidence type="ECO:0000313" key="7">
    <source>
        <dbReference type="EMBL" id="WFD37613.1"/>
    </source>
</evidence>
<keyword evidence="3" id="KW-0812">Transmembrane</keyword>
<feature type="transmembrane region" description="Helical" evidence="3">
    <location>
        <begin position="682"/>
        <end position="705"/>
    </location>
</feature>
<feature type="compositionally biased region" description="Polar residues" evidence="2">
    <location>
        <begin position="827"/>
        <end position="876"/>
    </location>
</feature>
<dbReference type="Proteomes" id="UP001217754">
    <property type="component" value="Chromosome 1"/>
</dbReference>
<keyword evidence="8" id="KW-1185">Reference proteome</keyword>
<dbReference type="Pfam" id="PF07250">
    <property type="entry name" value="Glyoxal_oxid_N"/>
    <property type="match status" value="1"/>
</dbReference>
<keyword evidence="3" id="KW-0472">Membrane</keyword>
<keyword evidence="7" id="KW-0560">Oxidoreductase</keyword>
<dbReference type="CDD" id="cd02851">
    <property type="entry name" value="E_set_GO_C"/>
    <property type="match status" value="1"/>
</dbReference>
<keyword evidence="1 4" id="KW-0732">Signal</keyword>
<dbReference type="EMBL" id="CP119958">
    <property type="protein sequence ID" value="WFD37613.1"/>
    <property type="molecule type" value="Genomic_DNA"/>
</dbReference>
<dbReference type="InterPro" id="IPR015202">
    <property type="entry name" value="GO-like_E_set"/>
</dbReference>
<feature type="compositionally biased region" description="Polar residues" evidence="2">
    <location>
        <begin position="721"/>
        <end position="739"/>
    </location>
</feature>
<evidence type="ECO:0000256" key="4">
    <source>
        <dbReference type="SAM" id="SignalP"/>
    </source>
</evidence>
<organism evidence="7 8">
    <name type="scientific">Malassezia japonica</name>
    <dbReference type="NCBI Taxonomy" id="223818"/>
    <lineage>
        <taxon>Eukaryota</taxon>
        <taxon>Fungi</taxon>
        <taxon>Dikarya</taxon>
        <taxon>Basidiomycota</taxon>
        <taxon>Ustilaginomycotina</taxon>
        <taxon>Malasseziomycetes</taxon>
        <taxon>Malasseziales</taxon>
        <taxon>Malasseziaceae</taxon>
        <taxon>Malassezia</taxon>
    </lineage>
</organism>
<dbReference type="RefSeq" id="XP_060120510.1">
    <property type="nucleotide sequence ID" value="XM_060264527.1"/>
</dbReference>
<feature type="region of interest" description="Disordered" evidence="2">
    <location>
        <begin position="640"/>
        <end position="674"/>
    </location>
</feature>
<dbReference type="SUPFAM" id="SSF81296">
    <property type="entry name" value="E set domains"/>
    <property type="match status" value="1"/>
</dbReference>
<dbReference type="InterPro" id="IPR013783">
    <property type="entry name" value="Ig-like_fold"/>
</dbReference>
<evidence type="ECO:0000259" key="6">
    <source>
        <dbReference type="Pfam" id="PF09118"/>
    </source>
</evidence>
<accession>A0AAF0F3J3</accession>
<dbReference type="Gene3D" id="2.130.10.80">
    <property type="entry name" value="Galactose oxidase/kelch, beta-propeller"/>
    <property type="match status" value="1"/>
</dbReference>
<dbReference type="AlphaFoldDB" id="A0AAF0F3J3"/>
<feature type="compositionally biased region" description="Polar residues" evidence="2">
    <location>
        <begin position="795"/>
        <end position="805"/>
    </location>
</feature>
<feature type="domain" description="Glyoxal oxidase N-terminal" evidence="5">
    <location>
        <begin position="225"/>
        <end position="514"/>
    </location>
</feature>
<dbReference type="GO" id="GO:0016491">
    <property type="term" value="F:oxidoreductase activity"/>
    <property type="evidence" value="ECO:0007669"/>
    <property type="project" value="UniProtKB-KW"/>
</dbReference>
<feature type="region of interest" description="Disordered" evidence="2">
    <location>
        <begin position="773"/>
        <end position="904"/>
    </location>
</feature>
<gene>
    <name evidence="7" type="ORF">MJAP1_000560</name>
</gene>
<reference evidence="7" key="1">
    <citation type="submission" date="2023-03" db="EMBL/GenBank/DDBJ databases">
        <title>Mating type loci evolution in Malassezia.</title>
        <authorList>
            <person name="Coelho M.A."/>
        </authorList>
    </citation>
    <scope>NUCLEOTIDE SEQUENCE</scope>
    <source>
        <strain evidence="7">CBS 9431</strain>
    </source>
</reference>
<dbReference type="EC" id="1.2.3.15" evidence="7"/>
<keyword evidence="3" id="KW-1133">Transmembrane helix</keyword>
<sequence>MVMLRFTQLCTAVALSLSLLGCAAAQNGDGKPGTYKIVQENSMASAMMLGLANENTAFIMDKVEGNPNKTNSGKPVWSSLVNLDDWSVKALDAQTNPFCASGAVLGNGSYIVAGGNKAVGFGGASPGGDTGPYGPYNDQDGRRVVRILEPNDNIDKLVWHDEFNSQNQMDSERWYPGIEVMADGSVVLIGGATSGGYINRNFPNKDPIYATDGSKPPVDGQWAQGGANPSYEFWPQTGDKPKPQISQFMVKTSGLNMYAHTYLMPSGQIFMQANYSTVMWDAINNKETPLPDMPGQVVRVYPASGATAMLPLTPANKYTPTILFCGGLFMEDEKWGDYTKPNTNMYKQMASSDCSSITPETADGKAVDGVQYDHVGDLPEGRSMGQFIHLPDGKLVIVNGAQYGTAGYGNTTWNQVKDTNGNSVNLEGFSQDPTYRPVLFDPEAPKGKQIITDGLGNSTIARLYHSSAILIPDGSVLVAGSNPHQDYTILPKNIDSKYKGYDTTYALEQWYPPYYFEERPPVNGVPKVIGYGGPSFNVTVPASFMGKAANDMANSTKIMVIRPGFSTHAMNMGQRSLQLDNSYEVLDNGDVNFIVNPMPTNQNIFVAGPALFFVTVNGVPSKGKQVLIGKEDLGHVPFNIKSGNEPAPLPEKKNNPKFNAKLNQSPSSLGKSAENNSLSGGAIAGIVVGIIAAVILFLLALLLFLRYRRRNGTDSKYSALGNANGNVPPSQGPRAQTTPHAGAVGAMPWASAANEGVHRDQPYDESRVRMMAGNESQTELHDPNQSTEPFGPKGQFNSYSTLPHSNSRHDGDLSMNGHMGARYSDQVPMSNMAASTHYPSGHSQSPYSGNSPPHTGTEMHSVQSHQMQPSVTTHGGYTSAVGSPARTPQNAPVLLPDPQSEHGIAGYPAQQQYQYPQSHSQASHLAGPREMPIRSNLQQHLHMTGQDAGQIRRIQ</sequence>
<feature type="region of interest" description="Disordered" evidence="2">
    <location>
        <begin position="716"/>
        <end position="741"/>
    </location>
</feature>
<dbReference type="Pfam" id="PF09118">
    <property type="entry name" value="GO-like_E_set"/>
    <property type="match status" value="1"/>
</dbReference>